<evidence type="ECO:0000313" key="6">
    <source>
        <dbReference type="Proteomes" id="UP001177140"/>
    </source>
</evidence>
<organism evidence="5 6">
    <name type="scientific">Papaver nudicaule</name>
    <name type="common">Iceland poppy</name>
    <dbReference type="NCBI Taxonomy" id="74823"/>
    <lineage>
        <taxon>Eukaryota</taxon>
        <taxon>Viridiplantae</taxon>
        <taxon>Streptophyta</taxon>
        <taxon>Embryophyta</taxon>
        <taxon>Tracheophyta</taxon>
        <taxon>Spermatophyta</taxon>
        <taxon>Magnoliopsida</taxon>
        <taxon>Ranunculales</taxon>
        <taxon>Papaveraceae</taxon>
        <taxon>Papaveroideae</taxon>
        <taxon>Papaver</taxon>
    </lineage>
</organism>
<dbReference type="PANTHER" id="PTHR14110:SF6">
    <property type="entry name" value="OS04G0405100 PROTEIN"/>
    <property type="match status" value="1"/>
</dbReference>
<dbReference type="PANTHER" id="PTHR14110">
    <property type="entry name" value="MITOCHONDRIAL IMPORT INNER MEMBRANE TRANSLOCASE SUBUNIT TIM22"/>
    <property type="match status" value="1"/>
</dbReference>
<dbReference type="GO" id="GO:0042721">
    <property type="term" value="C:TIM22 mitochondrial import inner membrane insertion complex"/>
    <property type="evidence" value="ECO:0007669"/>
    <property type="project" value="InterPro"/>
</dbReference>
<keyword evidence="4" id="KW-0472">Membrane</keyword>
<dbReference type="AlphaFoldDB" id="A0AA41VCL8"/>
<evidence type="ECO:0000313" key="5">
    <source>
        <dbReference type="EMBL" id="MCL7038784.1"/>
    </source>
</evidence>
<dbReference type="Proteomes" id="UP001177140">
    <property type="component" value="Unassembled WGS sequence"/>
</dbReference>
<evidence type="ECO:0000256" key="1">
    <source>
        <dbReference type="ARBA" id="ARBA00004141"/>
    </source>
</evidence>
<dbReference type="GO" id="GO:0008320">
    <property type="term" value="F:protein transmembrane transporter activity"/>
    <property type="evidence" value="ECO:0007669"/>
    <property type="project" value="TreeGrafter"/>
</dbReference>
<dbReference type="GO" id="GO:0009706">
    <property type="term" value="C:chloroplast inner membrane"/>
    <property type="evidence" value="ECO:0007669"/>
    <property type="project" value="TreeGrafter"/>
</dbReference>
<evidence type="ECO:0000256" key="3">
    <source>
        <dbReference type="ARBA" id="ARBA00022989"/>
    </source>
</evidence>
<dbReference type="EMBL" id="JAJJMA010193978">
    <property type="protein sequence ID" value="MCL7038784.1"/>
    <property type="molecule type" value="Genomic_DNA"/>
</dbReference>
<gene>
    <name evidence="5" type="ORF">MKW94_001448</name>
</gene>
<sequence length="162" mass="16617">MEEGGGGVVALTPTTNNSISSVVTQLQTKCKELENGFRGALQGAAVEIGVVTGVTGICALAGASFGVLFGSLAQLQAVNNVVPLNRILGSTRVIARNNAVLAATYGGVSCVMKRIRGKEDVKAAMVAGFCSGFMFDLVYNIPPVDAIKTGLFVAVLNGLVLK</sequence>
<feature type="non-terminal residue" evidence="5">
    <location>
        <position position="162"/>
    </location>
</feature>
<evidence type="ECO:0000256" key="2">
    <source>
        <dbReference type="ARBA" id="ARBA00022692"/>
    </source>
</evidence>
<keyword evidence="6" id="KW-1185">Reference proteome</keyword>
<dbReference type="GO" id="GO:0045039">
    <property type="term" value="P:protein insertion into mitochondrial inner membrane"/>
    <property type="evidence" value="ECO:0007669"/>
    <property type="project" value="InterPro"/>
</dbReference>
<comment type="caution">
    <text evidence="5">The sequence shown here is derived from an EMBL/GenBank/DDBJ whole genome shotgun (WGS) entry which is preliminary data.</text>
</comment>
<protein>
    <recommendedName>
        <fullName evidence="7">Mitochondrial import inner membrane translocase subunit TIM22</fullName>
    </recommendedName>
</protein>
<proteinExistence type="predicted"/>
<name>A0AA41VCL8_PAPNU</name>
<accession>A0AA41VCL8</accession>
<dbReference type="InterPro" id="IPR039175">
    <property type="entry name" value="TIM22"/>
</dbReference>
<evidence type="ECO:0000256" key="4">
    <source>
        <dbReference type="ARBA" id="ARBA00023136"/>
    </source>
</evidence>
<keyword evidence="2" id="KW-0812">Transmembrane</keyword>
<keyword evidence="3" id="KW-1133">Transmembrane helix</keyword>
<comment type="subcellular location">
    <subcellularLocation>
        <location evidence="1">Membrane</location>
        <topology evidence="1">Multi-pass membrane protein</topology>
    </subcellularLocation>
</comment>
<evidence type="ECO:0008006" key="7">
    <source>
        <dbReference type="Google" id="ProtNLM"/>
    </source>
</evidence>
<dbReference type="Pfam" id="PF02466">
    <property type="entry name" value="Tim17"/>
    <property type="match status" value="1"/>
</dbReference>
<dbReference type="GO" id="GO:0045036">
    <property type="term" value="P:protein targeting to chloroplast"/>
    <property type="evidence" value="ECO:0007669"/>
    <property type="project" value="TreeGrafter"/>
</dbReference>
<reference evidence="5" key="1">
    <citation type="submission" date="2022-03" db="EMBL/GenBank/DDBJ databases">
        <title>A functionally conserved STORR gene fusion in Papaver species that diverged 16.8 million years ago.</title>
        <authorList>
            <person name="Catania T."/>
        </authorList>
    </citation>
    <scope>NUCLEOTIDE SEQUENCE</scope>
    <source>
        <strain evidence="5">S-191538</strain>
    </source>
</reference>